<dbReference type="EMBL" id="BRYB01001652">
    <property type="protein sequence ID" value="GMI30406.1"/>
    <property type="molecule type" value="Genomic_DNA"/>
</dbReference>
<evidence type="ECO:0000256" key="1">
    <source>
        <dbReference type="SAM" id="SignalP"/>
    </source>
</evidence>
<keyword evidence="1" id="KW-0732">Signal</keyword>
<evidence type="ECO:0000313" key="2">
    <source>
        <dbReference type="EMBL" id="GMI30406.1"/>
    </source>
</evidence>
<evidence type="ECO:0000313" key="3">
    <source>
        <dbReference type="Proteomes" id="UP001165060"/>
    </source>
</evidence>
<evidence type="ECO:0008006" key="4">
    <source>
        <dbReference type="Google" id="ProtNLM"/>
    </source>
</evidence>
<gene>
    <name evidence="2" type="ORF">TeGR_g11156</name>
</gene>
<name>A0ABQ6MQN1_9STRA</name>
<keyword evidence="3" id="KW-1185">Reference proteome</keyword>
<proteinExistence type="predicted"/>
<feature type="chain" id="PRO_5046109355" description="PNPLA domain-containing protein" evidence="1">
    <location>
        <begin position="19"/>
        <end position="311"/>
    </location>
</feature>
<protein>
    <recommendedName>
        <fullName evidence="4">PNPLA domain-containing protein</fullName>
    </recommendedName>
</protein>
<dbReference type="Proteomes" id="UP001165060">
    <property type="component" value="Unassembled WGS sequence"/>
</dbReference>
<accession>A0ABQ6MQN1</accession>
<dbReference type="InterPro" id="IPR016035">
    <property type="entry name" value="Acyl_Trfase/lysoPLipase"/>
</dbReference>
<dbReference type="SUPFAM" id="SSF52151">
    <property type="entry name" value="FabD/lysophospholipase-like"/>
    <property type="match status" value="1"/>
</dbReference>
<feature type="signal peptide" evidence="1">
    <location>
        <begin position="1"/>
        <end position="18"/>
    </location>
</feature>
<comment type="caution">
    <text evidence="2">The sequence shown here is derived from an EMBL/GenBank/DDBJ whole genome shotgun (WGS) entry which is preliminary data.</text>
</comment>
<organism evidence="2 3">
    <name type="scientific">Tetraparma gracilis</name>
    <dbReference type="NCBI Taxonomy" id="2962635"/>
    <lineage>
        <taxon>Eukaryota</taxon>
        <taxon>Sar</taxon>
        <taxon>Stramenopiles</taxon>
        <taxon>Ochrophyta</taxon>
        <taxon>Bolidophyceae</taxon>
        <taxon>Parmales</taxon>
        <taxon>Triparmaceae</taxon>
        <taxon>Tetraparma</taxon>
    </lineage>
</organism>
<reference evidence="2 3" key="1">
    <citation type="journal article" date="2023" name="Commun. Biol.">
        <title>Genome analysis of Parmales, the sister group of diatoms, reveals the evolutionary specialization of diatoms from phago-mixotrophs to photoautotrophs.</title>
        <authorList>
            <person name="Ban H."/>
            <person name="Sato S."/>
            <person name="Yoshikawa S."/>
            <person name="Yamada K."/>
            <person name="Nakamura Y."/>
            <person name="Ichinomiya M."/>
            <person name="Sato N."/>
            <person name="Blanc-Mathieu R."/>
            <person name="Endo H."/>
            <person name="Kuwata A."/>
            <person name="Ogata H."/>
        </authorList>
    </citation>
    <scope>NUCLEOTIDE SEQUENCE [LARGE SCALE GENOMIC DNA]</scope>
</reference>
<sequence length="311" mass="34169">MLPSSLLPLLLLLIPSLGSEIDDTWRQFLETPPEEAVTRAEALTSRADTIAASLSSSPLNINLEDIDVVCSGGGNYDAFYMGVHMILDRVAANKGWNIHRHAGVSAGGMMPMEIALKSESTTLKSHLSYGVLSAQFADKYSGFLEASYLEDHHWRIMADWQTHTYADTLPSLDGSIIVGTSCLQPLPTLVLIDSWTAENDQATHAFMSTGTYIEMYDGSPCTDGGMTTGPKMTPLFQDEARPQLIVDLMATGFPSDMVYKVDLDQYEELIKIGMDEMEQFLESGTTEREAIITLCEIGEVDGFECSSQNRK</sequence>